<dbReference type="RefSeq" id="WP_065673959.1">
    <property type="nucleotide sequence ID" value="NZ_JAQDJS010000001.1"/>
</dbReference>
<organism evidence="2 3">
    <name type="scientific">Cutibacterium avidum</name>
    <dbReference type="NCBI Taxonomy" id="33010"/>
    <lineage>
        <taxon>Bacteria</taxon>
        <taxon>Bacillati</taxon>
        <taxon>Actinomycetota</taxon>
        <taxon>Actinomycetes</taxon>
        <taxon>Propionibacteriales</taxon>
        <taxon>Propionibacteriaceae</taxon>
        <taxon>Cutibacterium</taxon>
    </lineage>
</organism>
<dbReference type="NCBIfam" id="TIGR03936">
    <property type="entry name" value="sam_1_link_chp"/>
    <property type="match status" value="1"/>
</dbReference>
<feature type="domain" description="DUF2344" evidence="1">
    <location>
        <begin position="18"/>
        <end position="194"/>
    </location>
</feature>
<protein>
    <submittedName>
        <fullName evidence="2">Radical SAM protein</fullName>
    </submittedName>
</protein>
<gene>
    <name evidence="2" type="ORF">CHT91_06000</name>
</gene>
<dbReference type="Proteomes" id="UP000259211">
    <property type="component" value="Unassembled WGS sequence"/>
</dbReference>
<evidence type="ECO:0000259" key="1">
    <source>
        <dbReference type="Pfam" id="PF10105"/>
    </source>
</evidence>
<evidence type="ECO:0000313" key="2">
    <source>
        <dbReference type="EMBL" id="RFT44398.1"/>
    </source>
</evidence>
<dbReference type="InterPro" id="IPR018768">
    <property type="entry name" value="DUF2344"/>
</dbReference>
<proteinExistence type="predicted"/>
<sequence>MSKRAQKQPEQQAPPKQRLRMRYAKRGTARFTSHRDFARAFERALNRAHIPMAYSSGFSPHPRISYANASATGAASEAEYLEVALAEICDPDKVLTVLGTEMPPGMEVLEVVETDRTPFTELLTASAWLIAPAGEVAGLAEAVKAVMTAETVEVERMTKSGMRTFDVRAALIGLDVSDGKLRLMLRHVTPLVRPDDVLRALAEKCPALDVDAARATRLAQGACDEDASGVSTVLADPFSRAAVTVW</sequence>
<dbReference type="Pfam" id="PF10105">
    <property type="entry name" value="DUF2344"/>
    <property type="match status" value="1"/>
</dbReference>
<accession>A0A3E2DGE6</accession>
<evidence type="ECO:0000313" key="3">
    <source>
        <dbReference type="Proteomes" id="UP000259211"/>
    </source>
</evidence>
<dbReference type="EMBL" id="NOWI01000005">
    <property type="protein sequence ID" value="RFT44398.1"/>
    <property type="molecule type" value="Genomic_DNA"/>
</dbReference>
<dbReference type="AlphaFoldDB" id="A0A3E2DGE6"/>
<reference evidence="2 3" key="1">
    <citation type="submission" date="2017-07" db="EMBL/GenBank/DDBJ databases">
        <authorList>
            <person name="Sun Z.S."/>
            <person name="Albrecht U."/>
            <person name="Echele G."/>
            <person name="Lee C.C."/>
        </authorList>
    </citation>
    <scope>NUCLEOTIDE SEQUENCE [LARGE SCALE GENOMIC DNA]</scope>
    <source>
        <strain evidence="2 3">P16-029</strain>
    </source>
</reference>
<name>A0A3E2DGE6_9ACTN</name>
<comment type="caution">
    <text evidence="2">The sequence shown here is derived from an EMBL/GenBank/DDBJ whole genome shotgun (WGS) entry which is preliminary data.</text>
</comment>